<dbReference type="AlphaFoldDB" id="A0A1H3Z3Z2"/>
<evidence type="ECO:0000256" key="1">
    <source>
        <dbReference type="SAM" id="MobiDB-lite"/>
    </source>
</evidence>
<dbReference type="STRING" id="555874.SAMN04488065_2120"/>
<reference evidence="3 4" key="1">
    <citation type="submission" date="2016-10" db="EMBL/GenBank/DDBJ databases">
        <authorList>
            <person name="de Groot N.N."/>
        </authorList>
    </citation>
    <scope>NUCLEOTIDE SEQUENCE [LARGE SCALE GENOMIC DNA]</scope>
    <source>
        <strain evidence="3 4">CGMCC 1.8712</strain>
    </source>
</reference>
<gene>
    <name evidence="3" type="ORF">SAMN04488065_2120</name>
</gene>
<dbReference type="Proteomes" id="UP000236755">
    <property type="component" value="Unassembled WGS sequence"/>
</dbReference>
<dbReference type="RefSeq" id="WP_176791228.1">
    <property type="nucleotide sequence ID" value="NZ_FNQT01000003.1"/>
</dbReference>
<proteinExistence type="predicted"/>
<dbReference type="InterPro" id="IPR006752">
    <property type="entry name" value="Arch_fla_DE"/>
</dbReference>
<evidence type="ECO:0000313" key="3">
    <source>
        <dbReference type="EMBL" id="SEA18101.1"/>
    </source>
</evidence>
<feature type="region of interest" description="Disordered" evidence="1">
    <location>
        <begin position="1"/>
        <end position="45"/>
    </location>
</feature>
<keyword evidence="4" id="KW-1185">Reference proteome</keyword>
<protein>
    <submittedName>
        <fullName evidence="3">Archaellum component FlaD/FlaE</fullName>
    </submittedName>
</protein>
<sequence>MLDPSDYDPSELRSLAGTEAADTGVSLPRADGSTYRPPTDAEPSHGQCERLVALGGVDPEALGERPYLPTFPDVPAGRRVGRDWIAYLVRTAGEAPTRDAIARYRALGWLGEDAAATLDARVGDAVAALDPGDGDLDRADDLLGFAHVIRLLGIATRE</sequence>
<accession>A0A1H3Z3Z2</accession>
<dbReference type="OrthoDB" id="121879at2157"/>
<evidence type="ECO:0000259" key="2">
    <source>
        <dbReference type="Pfam" id="PF04659"/>
    </source>
</evidence>
<dbReference type="GO" id="GO:0097588">
    <property type="term" value="P:archaeal or bacterial-type flagellum-dependent cell motility"/>
    <property type="evidence" value="ECO:0007669"/>
    <property type="project" value="InterPro"/>
</dbReference>
<evidence type="ECO:0000313" key="4">
    <source>
        <dbReference type="Proteomes" id="UP000236755"/>
    </source>
</evidence>
<feature type="domain" description="Archaeal flagella protein FlaD/E" evidence="2">
    <location>
        <begin position="64"/>
        <end position="123"/>
    </location>
</feature>
<organism evidence="3 4">
    <name type="scientific">Haloplanus vescus</name>
    <dbReference type="NCBI Taxonomy" id="555874"/>
    <lineage>
        <taxon>Archaea</taxon>
        <taxon>Methanobacteriati</taxon>
        <taxon>Methanobacteriota</taxon>
        <taxon>Stenosarchaea group</taxon>
        <taxon>Halobacteria</taxon>
        <taxon>Halobacteriales</taxon>
        <taxon>Haloferacaceae</taxon>
        <taxon>Haloplanus</taxon>
    </lineage>
</organism>
<dbReference type="EMBL" id="FNQT01000003">
    <property type="protein sequence ID" value="SEA18101.1"/>
    <property type="molecule type" value="Genomic_DNA"/>
</dbReference>
<name>A0A1H3Z3Z2_9EURY</name>
<dbReference type="Pfam" id="PF04659">
    <property type="entry name" value="Arch_fla_DE"/>
    <property type="match status" value="1"/>
</dbReference>